<dbReference type="EMBL" id="SRIB01000007">
    <property type="protein sequence ID" value="TFZ40000.1"/>
    <property type="molecule type" value="Genomic_DNA"/>
</dbReference>
<dbReference type="AlphaFoldDB" id="A0A4Z0D2L5"/>
<evidence type="ECO:0000259" key="8">
    <source>
        <dbReference type="PROSITE" id="PS51733"/>
    </source>
</evidence>
<dbReference type="GO" id="GO:0005524">
    <property type="term" value="F:ATP binding"/>
    <property type="evidence" value="ECO:0007669"/>
    <property type="project" value="UniProtKB-KW"/>
</dbReference>
<dbReference type="NCBIfam" id="TIGR00545">
    <property type="entry name" value="lipoyltrans"/>
    <property type="match status" value="1"/>
</dbReference>
<dbReference type="UniPathway" id="UPA00537">
    <property type="reaction ID" value="UER00594"/>
</dbReference>
<dbReference type="EC" id="6.3.1.20" evidence="3"/>
<dbReference type="SUPFAM" id="SSF55681">
    <property type="entry name" value="Class II aaRS and biotin synthetases"/>
    <property type="match status" value="1"/>
</dbReference>
<name>A0A4Z0D2L5_9FIRM</name>
<dbReference type="GO" id="GO:0016979">
    <property type="term" value="F:lipoate-protein ligase activity"/>
    <property type="evidence" value="ECO:0007669"/>
    <property type="project" value="UniProtKB-EC"/>
</dbReference>
<dbReference type="CDD" id="cd16443">
    <property type="entry name" value="LplA"/>
    <property type="match status" value="1"/>
</dbReference>
<dbReference type="PANTHER" id="PTHR12561">
    <property type="entry name" value="LIPOATE-PROTEIN LIGASE"/>
    <property type="match status" value="1"/>
</dbReference>
<dbReference type="InterPro" id="IPR004143">
    <property type="entry name" value="BPL_LPL_catalytic"/>
</dbReference>
<organism evidence="9 10">
    <name type="scientific">Soehngenia longivitae</name>
    <dbReference type="NCBI Taxonomy" id="2562294"/>
    <lineage>
        <taxon>Bacteria</taxon>
        <taxon>Bacillati</taxon>
        <taxon>Bacillota</taxon>
        <taxon>Tissierellia</taxon>
        <taxon>Tissierellales</taxon>
        <taxon>Tissierellaceae</taxon>
        <taxon>Soehngenia</taxon>
    </lineage>
</organism>
<dbReference type="PROSITE" id="PS51733">
    <property type="entry name" value="BPL_LPL_CATALYTIC"/>
    <property type="match status" value="1"/>
</dbReference>
<evidence type="ECO:0000256" key="6">
    <source>
        <dbReference type="ARBA" id="ARBA00022840"/>
    </source>
</evidence>
<comment type="pathway">
    <text evidence="1">Protein modification; protein lipoylation via exogenous pathway; protein N(6)-(lipoyl)lysine from lipoate: step 2/2.</text>
</comment>
<keyword evidence="5" id="KW-0547">Nucleotide-binding</keyword>
<proteinExistence type="predicted"/>
<dbReference type="RefSeq" id="WP_135271072.1">
    <property type="nucleotide sequence ID" value="NZ_SRIB01000007.1"/>
</dbReference>
<comment type="catalytic activity">
    <reaction evidence="7">
        <text>L-lysyl-[lipoyl-carrier protein] + (R)-lipoate + ATP = N(6)-[(R)-lipoyl]-L-lysyl-[lipoyl-carrier protein] + AMP + diphosphate + H(+)</text>
        <dbReference type="Rhea" id="RHEA:49288"/>
        <dbReference type="Rhea" id="RHEA-COMP:10500"/>
        <dbReference type="Rhea" id="RHEA-COMP:10502"/>
        <dbReference type="ChEBI" id="CHEBI:15378"/>
        <dbReference type="ChEBI" id="CHEBI:29969"/>
        <dbReference type="ChEBI" id="CHEBI:30616"/>
        <dbReference type="ChEBI" id="CHEBI:33019"/>
        <dbReference type="ChEBI" id="CHEBI:83088"/>
        <dbReference type="ChEBI" id="CHEBI:83099"/>
        <dbReference type="ChEBI" id="CHEBI:456215"/>
        <dbReference type="EC" id="6.3.1.20"/>
    </reaction>
</comment>
<gene>
    <name evidence="9" type="ORF">E4100_05705</name>
</gene>
<evidence type="ECO:0000256" key="5">
    <source>
        <dbReference type="ARBA" id="ARBA00022741"/>
    </source>
</evidence>
<evidence type="ECO:0000256" key="3">
    <source>
        <dbReference type="ARBA" id="ARBA00012367"/>
    </source>
</evidence>
<feature type="domain" description="BPL/LPL catalytic" evidence="8">
    <location>
        <begin position="26"/>
        <end position="213"/>
    </location>
</feature>
<dbReference type="Gene3D" id="3.30.390.50">
    <property type="entry name" value="CO dehydrogenase flavoprotein, C-terminal domain"/>
    <property type="match status" value="1"/>
</dbReference>
<keyword evidence="10" id="KW-1185">Reference proteome</keyword>
<dbReference type="SUPFAM" id="SSF82649">
    <property type="entry name" value="SufE/NifU"/>
    <property type="match status" value="1"/>
</dbReference>
<reference evidence="9 10" key="1">
    <citation type="submission" date="2019-03" db="EMBL/GenBank/DDBJ databases">
        <title>Draft genome sequence data and analysis of a Fermenting Bacterium, Soehngenia longevitae strain 1933PT, isolated from petroleum reservoir in Azerbaijan.</title>
        <authorList>
            <person name="Grouzdev D.S."/>
            <person name="Bidzhieva S.K."/>
            <person name="Sokolova D.S."/>
            <person name="Tourova T.P."/>
            <person name="Poltaraus A.B."/>
            <person name="Nazina T.N."/>
        </authorList>
    </citation>
    <scope>NUCLEOTIDE SEQUENCE [LARGE SCALE GENOMIC DNA]</scope>
    <source>
        <strain evidence="9 10">1933P</strain>
    </source>
</reference>
<sequence length="333" mass="38734">MKFVTNLSNNPYYNLAFEEYLFKNLPDDEEYVFLWINSPAIIVGKNQNTIEEINQQFVNDKDIKVVRRVTGGGAVYHDFGNLNFSIIKNIEGKEKIDFSVINIPILKALEKFGINAELSGRNDLTVDGKKISGIAQSLHKRKVLNHGTILYDTDLSVLSQALNVKQDKIESKGVKSVKSRVTNIRPYMKEDIDIIEFKEILLKYIFEYLDQPLEEYKLSDEHLENIDKLCKTKYNTWEWNYGQSPDFNWKNYKRFPSGSIDVRLEIKSGIIDNIKIYGDFFGTKDVSELEELLKNTKYEKNEILNKISKIDIVNYLGNITQDDFLELLFSYEE</sequence>
<keyword evidence="4 9" id="KW-0436">Ligase</keyword>
<dbReference type="Pfam" id="PF10437">
    <property type="entry name" value="Lip_prot_lig_C"/>
    <property type="match status" value="1"/>
</dbReference>
<dbReference type="Proteomes" id="UP000298381">
    <property type="component" value="Unassembled WGS sequence"/>
</dbReference>
<dbReference type="InterPro" id="IPR004562">
    <property type="entry name" value="LipoylTrfase_LipoateP_Ligase"/>
</dbReference>
<keyword evidence="6" id="KW-0067">ATP-binding</keyword>
<dbReference type="Pfam" id="PF21948">
    <property type="entry name" value="LplA-B_cat"/>
    <property type="match status" value="1"/>
</dbReference>
<evidence type="ECO:0000313" key="10">
    <source>
        <dbReference type="Proteomes" id="UP000298381"/>
    </source>
</evidence>
<evidence type="ECO:0000256" key="2">
    <source>
        <dbReference type="ARBA" id="ARBA00005124"/>
    </source>
</evidence>
<dbReference type="GO" id="GO:0005737">
    <property type="term" value="C:cytoplasm"/>
    <property type="evidence" value="ECO:0007669"/>
    <property type="project" value="TreeGrafter"/>
</dbReference>
<accession>A0A4Z0D2L5</accession>
<dbReference type="InterPro" id="IPR019491">
    <property type="entry name" value="Lipoate_protein_ligase_C"/>
</dbReference>
<protein>
    <recommendedName>
        <fullName evidence="3">lipoate--protein ligase</fullName>
        <ecNumber evidence="3">6.3.1.20</ecNumber>
    </recommendedName>
</protein>
<dbReference type="GO" id="GO:0009249">
    <property type="term" value="P:protein lipoylation"/>
    <property type="evidence" value="ECO:0007669"/>
    <property type="project" value="InterPro"/>
</dbReference>
<dbReference type="PANTHER" id="PTHR12561:SF3">
    <property type="entry name" value="LIPOYLTRANSFERASE 1, MITOCHONDRIAL"/>
    <property type="match status" value="1"/>
</dbReference>
<evidence type="ECO:0000256" key="7">
    <source>
        <dbReference type="ARBA" id="ARBA00048037"/>
    </source>
</evidence>
<dbReference type="InterPro" id="IPR045864">
    <property type="entry name" value="aa-tRNA-synth_II/BPL/LPL"/>
</dbReference>
<dbReference type="OrthoDB" id="9788148at2"/>
<comment type="caution">
    <text evidence="9">The sequence shown here is derived from an EMBL/GenBank/DDBJ whole genome shotgun (WGS) entry which is preliminary data.</text>
</comment>
<dbReference type="Gene3D" id="3.30.930.10">
    <property type="entry name" value="Bira Bifunctional Protein, Domain 2"/>
    <property type="match status" value="1"/>
</dbReference>
<evidence type="ECO:0000256" key="1">
    <source>
        <dbReference type="ARBA" id="ARBA00005085"/>
    </source>
</evidence>
<dbReference type="GO" id="GO:0017118">
    <property type="term" value="F:lipoyltransferase activity"/>
    <property type="evidence" value="ECO:0007669"/>
    <property type="project" value="TreeGrafter"/>
</dbReference>
<dbReference type="FunFam" id="3.30.930.10:FF:000072">
    <property type="entry name" value="Lipoate--protein ligase"/>
    <property type="match status" value="1"/>
</dbReference>
<evidence type="ECO:0000313" key="9">
    <source>
        <dbReference type="EMBL" id="TFZ40000.1"/>
    </source>
</evidence>
<comment type="pathway">
    <text evidence="2">Protein modification; protein lipoylation via exogenous pathway; protein N(6)-(lipoyl)lysine from lipoate: step 1/2.</text>
</comment>
<evidence type="ECO:0000256" key="4">
    <source>
        <dbReference type="ARBA" id="ARBA00022598"/>
    </source>
</evidence>